<dbReference type="EMBL" id="JADEYP010000012">
    <property type="protein sequence ID" value="MCA5005108.1"/>
    <property type="molecule type" value="Genomic_DNA"/>
</dbReference>
<proteinExistence type="predicted"/>
<keyword evidence="3" id="KW-1185">Reference proteome</keyword>
<feature type="domain" description="Nucleoside phosphorylase" evidence="1">
    <location>
        <begin position="75"/>
        <end position="252"/>
    </location>
</feature>
<comment type="caution">
    <text evidence="2">The sequence shown here is derived from an EMBL/GenBank/DDBJ whole genome shotgun (WGS) entry which is preliminary data.</text>
</comment>
<reference evidence="2" key="1">
    <citation type="submission" date="2020-10" db="EMBL/GenBank/DDBJ databases">
        <authorList>
            <person name="Lu T."/>
            <person name="Wang Q."/>
            <person name="Han X."/>
        </authorList>
    </citation>
    <scope>NUCLEOTIDE SEQUENCE</scope>
    <source>
        <strain evidence="2">WQ 366</strain>
    </source>
</reference>
<dbReference type="InterPro" id="IPR000845">
    <property type="entry name" value="Nucleoside_phosphorylase_d"/>
</dbReference>
<sequence length="272" mass="30005">MTKKQKSVESPITPGLKSKDEIVENWLPRYTGKPLEEFGEYILLTNFSKYVKMFSAMHDEAPIYGEDKAMQACTANGITIINFGMGSPMAATVMDLLTAIEPKAVLFLGKTGGLKKKIAVGELILPIAAIRGEGTSNDYFPPEVPSLPSFALQKAISTTIRDHERDYWTGTVYTTNRRVWEHDKAFKKYLKSIRAMAVDMETATIFSVGFANKIPTGALLLVSDQPMVPEGVKTAASDLSVTEKFVETHLNIGIDALKQLINNGLTVKHLKF</sequence>
<dbReference type="GO" id="GO:0008714">
    <property type="term" value="F:AMP nucleosidase activity"/>
    <property type="evidence" value="ECO:0007669"/>
    <property type="project" value="UniProtKB-EC"/>
</dbReference>
<accession>A0ABS7Z4I8</accession>
<evidence type="ECO:0000259" key="1">
    <source>
        <dbReference type="Pfam" id="PF01048"/>
    </source>
</evidence>
<name>A0ABS7Z4I8_9SPHI</name>
<keyword evidence="2" id="KW-0326">Glycosidase</keyword>
<dbReference type="SUPFAM" id="SSF53167">
    <property type="entry name" value="Purine and uridine phosphorylases"/>
    <property type="match status" value="1"/>
</dbReference>
<dbReference type="InterPro" id="IPR010944">
    <property type="entry name" value="AMN-like"/>
</dbReference>
<evidence type="ECO:0000313" key="2">
    <source>
        <dbReference type="EMBL" id="MCA5005108.1"/>
    </source>
</evidence>
<dbReference type="PANTHER" id="PTHR43691">
    <property type="entry name" value="URIDINE PHOSPHORYLASE"/>
    <property type="match status" value="1"/>
</dbReference>
<dbReference type="NCBIfam" id="NF005500">
    <property type="entry name" value="PRK07115.1"/>
    <property type="match status" value="1"/>
</dbReference>
<dbReference type="Pfam" id="PF01048">
    <property type="entry name" value="PNP_UDP_1"/>
    <property type="match status" value="1"/>
</dbReference>
<dbReference type="RefSeq" id="WP_225552529.1">
    <property type="nucleotide sequence ID" value="NZ_JADEYP010000012.1"/>
</dbReference>
<dbReference type="PANTHER" id="PTHR43691:SF6">
    <property type="entry name" value="AMP NUCLEOSIDASE"/>
    <property type="match status" value="1"/>
</dbReference>
<protein>
    <submittedName>
        <fullName evidence="2">AMP nucleosidase</fullName>
        <ecNumber evidence="2">3.2.2.4</ecNumber>
    </submittedName>
</protein>
<dbReference type="CDD" id="cd17762">
    <property type="entry name" value="AMN"/>
    <property type="match status" value="1"/>
</dbReference>
<dbReference type="InterPro" id="IPR035994">
    <property type="entry name" value="Nucleoside_phosphorylase_sf"/>
</dbReference>
<keyword evidence="2" id="KW-0378">Hydrolase</keyword>
<organism evidence="2 3">
    <name type="scientific">Sphingobacterium bovistauri</name>
    <dbReference type="NCBI Taxonomy" id="2781959"/>
    <lineage>
        <taxon>Bacteria</taxon>
        <taxon>Pseudomonadati</taxon>
        <taxon>Bacteroidota</taxon>
        <taxon>Sphingobacteriia</taxon>
        <taxon>Sphingobacteriales</taxon>
        <taxon>Sphingobacteriaceae</taxon>
        <taxon>Sphingobacterium</taxon>
    </lineage>
</organism>
<dbReference type="Gene3D" id="3.40.50.1580">
    <property type="entry name" value="Nucleoside phosphorylase domain"/>
    <property type="match status" value="1"/>
</dbReference>
<dbReference type="InterPro" id="IPR047039">
    <property type="entry name" value="AMN_phosphorylase"/>
</dbReference>
<dbReference type="Proteomes" id="UP001165302">
    <property type="component" value="Unassembled WGS sequence"/>
</dbReference>
<evidence type="ECO:0000313" key="3">
    <source>
        <dbReference type="Proteomes" id="UP001165302"/>
    </source>
</evidence>
<gene>
    <name evidence="2" type="ORF">IPZ78_08080</name>
</gene>
<dbReference type="NCBIfam" id="TIGR01721">
    <property type="entry name" value="AMN-like"/>
    <property type="match status" value="1"/>
</dbReference>
<dbReference type="EC" id="3.2.2.4" evidence="2"/>